<evidence type="ECO:0000313" key="7">
    <source>
        <dbReference type="EMBL" id="RDH46437.1"/>
    </source>
</evidence>
<keyword evidence="4" id="KW-0804">Transcription</keyword>
<dbReference type="SMART" id="SM00354">
    <property type="entry name" value="HTH_LACI"/>
    <property type="match status" value="1"/>
</dbReference>
<reference evidence="7 8" key="1">
    <citation type="submission" date="2017-04" db="EMBL/GenBank/DDBJ databases">
        <title>Draft genome sequence of Zooshikella ganghwensis VG4 isolated from Red Sea sediments.</title>
        <authorList>
            <person name="Rehman Z."/>
            <person name="Alam I."/>
            <person name="Kamau A."/>
            <person name="Bajic V."/>
            <person name="Leiknes T."/>
        </authorList>
    </citation>
    <scope>NUCLEOTIDE SEQUENCE [LARGE SCALE GENOMIC DNA]</scope>
    <source>
        <strain evidence="7 8">VG4</strain>
    </source>
</reference>
<dbReference type="AlphaFoldDB" id="A0A4P9VUM4"/>
<feature type="domain" description="HTH lacI-type" evidence="5">
    <location>
        <begin position="7"/>
        <end position="64"/>
    </location>
</feature>
<evidence type="ECO:0000256" key="3">
    <source>
        <dbReference type="ARBA" id="ARBA00023125"/>
    </source>
</evidence>
<dbReference type="PROSITE" id="PS50943">
    <property type="entry name" value="HTH_CROC1"/>
    <property type="match status" value="1"/>
</dbReference>
<evidence type="ECO:0000256" key="4">
    <source>
        <dbReference type="ARBA" id="ARBA00023163"/>
    </source>
</evidence>
<evidence type="ECO:0000259" key="5">
    <source>
        <dbReference type="PROSITE" id="PS50932"/>
    </source>
</evidence>
<dbReference type="CDD" id="cd01392">
    <property type="entry name" value="HTH_LacI"/>
    <property type="match status" value="1"/>
</dbReference>
<sequence>MKEKKRITLAEIAKKAGVSKSTVSFILNGKAEALRISETTRKKVLAIVEEYNYRPSIHARSLKSKRSYTIGLVIPDLTNLGFASIAKELEKHCREDGLQLLIACSEDDQSLEKKVVTHLVERQVDALIVGSAMTNDQFYIKLTNQLPVIQLDRQIGNSSLPLVCSDACNATADVVTKLISNTRQECYFFGGQLELSPSKQRLDGYKLGLKRASLILRPGWIKHADYQPQSGYKMMDECIKELGRPPYSLFTASYTILEGVLRYLRDHQLLDFDIRIATFDDYHILDCLPIDIDSVAQDCTSLAYTAYTITKNLLDSKETSQTQFTIPAKICWRSR</sequence>
<evidence type="ECO:0000256" key="2">
    <source>
        <dbReference type="ARBA" id="ARBA00023015"/>
    </source>
</evidence>
<dbReference type="SUPFAM" id="SSF53822">
    <property type="entry name" value="Periplasmic binding protein-like I"/>
    <property type="match status" value="1"/>
</dbReference>
<dbReference type="CDD" id="cd06274">
    <property type="entry name" value="PBP1_FruR"/>
    <property type="match status" value="1"/>
</dbReference>
<dbReference type="EMBL" id="NDXW01000001">
    <property type="protein sequence ID" value="RDH46437.1"/>
    <property type="molecule type" value="Genomic_DNA"/>
</dbReference>
<keyword evidence="8" id="KW-1185">Reference proteome</keyword>
<gene>
    <name evidence="7" type="ORF">B9G39_24930</name>
</gene>
<dbReference type="Pfam" id="PF00532">
    <property type="entry name" value="Peripla_BP_1"/>
    <property type="match status" value="1"/>
</dbReference>
<dbReference type="InterPro" id="IPR001761">
    <property type="entry name" value="Peripla_BP/Lac1_sug-bd_dom"/>
</dbReference>
<dbReference type="Gene3D" id="1.10.260.40">
    <property type="entry name" value="lambda repressor-like DNA-binding domains"/>
    <property type="match status" value="1"/>
</dbReference>
<dbReference type="InterPro" id="IPR010982">
    <property type="entry name" value="Lambda_DNA-bd_dom_sf"/>
</dbReference>
<dbReference type="GO" id="GO:0000976">
    <property type="term" value="F:transcription cis-regulatory region binding"/>
    <property type="evidence" value="ECO:0007669"/>
    <property type="project" value="TreeGrafter"/>
</dbReference>
<dbReference type="Proteomes" id="UP000257039">
    <property type="component" value="Unassembled WGS sequence"/>
</dbReference>
<name>A0A4P9VUM4_9GAMM</name>
<keyword evidence="3 7" id="KW-0238">DNA-binding</keyword>
<evidence type="ECO:0000259" key="6">
    <source>
        <dbReference type="PROSITE" id="PS50943"/>
    </source>
</evidence>
<accession>A0A4P9VUM4</accession>
<protein>
    <submittedName>
        <fullName evidence="7">LacI family DNA-binding transcriptional regulator</fullName>
    </submittedName>
</protein>
<keyword evidence="2" id="KW-0805">Transcription regulation</keyword>
<dbReference type="RefSeq" id="WP_094789197.1">
    <property type="nucleotide sequence ID" value="NZ_NDXW01000001.1"/>
</dbReference>
<dbReference type="InterPro" id="IPR000843">
    <property type="entry name" value="HTH_LacI"/>
</dbReference>
<dbReference type="PROSITE" id="PS00356">
    <property type="entry name" value="HTH_LACI_1"/>
    <property type="match status" value="1"/>
</dbReference>
<dbReference type="PANTHER" id="PTHR30146">
    <property type="entry name" value="LACI-RELATED TRANSCRIPTIONAL REPRESSOR"/>
    <property type="match status" value="1"/>
</dbReference>
<keyword evidence="1" id="KW-0678">Repressor</keyword>
<proteinExistence type="predicted"/>
<dbReference type="Pfam" id="PF00356">
    <property type="entry name" value="LacI"/>
    <property type="match status" value="1"/>
</dbReference>
<dbReference type="Gene3D" id="3.40.50.2300">
    <property type="match status" value="2"/>
</dbReference>
<feature type="domain" description="HTH cro/C1-type" evidence="6">
    <location>
        <begin position="3"/>
        <end position="32"/>
    </location>
</feature>
<organism evidence="7 8">
    <name type="scientific">Zooshikella ganghwensis</name>
    <dbReference type="NCBI Taxonomy" id="202772"/>
    <lineage>
        <taxon>Bacteria</taxon>
        <taxon>Pseudomonadati</taxon>
        <taxon>Pseudomonadota</taxon>
        <taxon>Gammaproteobacteria</taxon>
        <taxon>Oceanospirillales</taxon>
        <taxon>Zooshikellaceae</taxon>
        <taxon>Zooshikella</taxon>
    </lineage>
</organism>
<comment type="caution">
    <text evidence="7">The sequence shown here is derived from an EMBL/GenBank/DDBJ whole genome shotgun (WGS) entry which is preliminary data.</text>
</comment>
<dbReference type="InterPro" id="IPR001387">
    <property type="entry name" value="Cro/C1-type_HTH"/>
</dbReference>
<dbReference type="GO" id="GO:0003700">
    <property type="term" value="F:DNA-binding transcription factor activity"/>
    <property type="evidence" value="ECO:0007669"/>
    <property type="project" value="TreeGrafter"/>
</dbReference>
<dbReference type="SUPFAM" id="SSF47413">
    <property type="entry name" value="lambda repressor-like DNA-binding domains"/>
    <property type="match status" value="1"/>
</dbReference>
<dbReference type="InterPro" id="IPR028082">
    <property type="entry name" value="Peripla_BP_I"/>
</dbReference>
<dbReference type="PROSITE" id="PS50932">
    <property type="entry name" value="HTH_LACI_2"/>
    <property type="match status" value="1"/>
</dbReference>
<evidence type="ECO:0000313" key="8">
    <source>
        <dbReference type="Proteomes" id="UP000257039"/>
    </source>
</evidence>
<evidence type="ECO:0000256" key="1">
    <source>
        <dbReference type="ARBA" id="ARBA00022491"/>
    </source>
</evidence>
<dbReference type="PANTHER" id="PTHR30146:SF45">
    <property type="entry name" value="CATABOLITE REPRESSOR_ACTIVATOR"/>
    <property type="match status" value="1"/>
</dbReference>